<keyword evidence="5" id="KW-0597">Phosphoprotein</keyword>
<dbReference type="SMART" id="SM00826">
    <property type="entry name" value="PKS_DH"/>
    <property type="match status" value="2"/>
</dbReference>
<evidence type="ECO:0000256" key="4">
    <source>
        <dbReference type="ARBA" id="ARBA00022490"/>
    </source>
</evidence>
<dbReference type="SMART" id="SM00828">
    <property type="entry name" value="PKS_MT"/>
    <property type="match status" value="1"/>
</dbReference>
<dbReference type="InterPro" id="IPR020803">
    <property type="entry name" value="MeTfrase_dom"/>
</dbReference>
<dbReference type="SUPFAM" id="SSF53901">
    <property type="entry name" value="Thiolase-like"/>
    <property type="match status" value="5"/>
</dbReference>
<feature type="region of interest" description="Disordered" evidence="10">
    <location>
        <begin position="1"/>
        <end position="26"/>
    </location>
</feature>
<dbReference type="EMBL" id="JBJLSN010000017">
    <property type="protein sequence ID" value="MFL7902283.1"/>
    <property type="molecule type" value="Genomic_DNA"/>
</dbReference>
<evidence type="ECO:0000313" key="14">
    <source>
        <dbReference type="EMBL" id="MFL7902283.1"/>
    </source>
</evidence>
<comment type="caution">
    <text evidence="14">The sequence shown here is derived from an EMBL/GenBank/DDBJ whole genome shotgun (WGS) entry which is preliminary data.</text>
</comment>
<dbReference type="InterPro" id="IPR041698">
    <property type="entry name" value="Methyltransf_25"/>
</dbReference>
<dbReference type="Proteomes" id="UP001628281">
    <property type="component" value="Unassembled WGS sequence"/>
</dbReference>
<feature type="region of interest" description="N-terminal hotdog fold" evidence="9">
    <location>
        <begin position="646"/>
        <end position="767"/>
    </location>
</feature>
<dbReference type="InterPro" id="IPR042104">
    <property type="entry name" value="PKS_dehydratase_sf"/>
</dbReference>
<gene>
    <name evidence="14" type="ORF">ACJ41P_14185</name>
</gene>
<dbReference type="CDD" id="cd02440">
    <property type="entry name" value="AdoMet_MTases"/>
    <property type="match status" value="3"/>
</dbReference>
<dbReference type="InterPro" id="IPR049900">
    <property type="entry name" value="PKS_mFAS_DH"/>
</dbReference>
<comment type="pathway">
    <text evidence="2">Antibiotic biosynthesis.</text>
</comment>
<dbReference type="InterPro" id="IPR049552">
    <property type="entry name" value="PKS_DH_N"/>
</dbReference>
<dbReference type="Pfam" id="PF16197">
    <property type="entry name" value="KAsynt_C_assoc"/>
    <property type="match status" value="1"/>
</dbReference>
<dbReference type="InterPro" id="IPR020807">
    <property type="entry name" value="PKS_DH"/>
</dbReference>
<feature type="active site" description="Proton donor; for dehydratase activity" evidence="9">
    <location>
        <position position="2750"/>
    </location>
</feature>
<dbReference type="PANTHER" id="PTHR43775">
    <property type="entry name" value="FATTY ACID SYNTHASE"/>
    <property type="match status" value="1"/>
</dbReference>
<dbReference type="SUPFAM" id="SSF47336">
    <property type="entry name" value="ACP-like"/>
    <property type="match status" value="5"/>
</dbReference>
<dbReference type="SMART" id="SM00822">
    <property type="entry name" value="PKS_KR"/>
    <property type="match status" value="4"/>
</dbReference>
<dbReference type="InterPro" id="IPR018201">
    <property type="entry name" value="Ketoacyl_synth_AS"/>
</dbReference>
<keyword evidence="15" id="KW-1185">Reference proteome</keyword>
<keyword evidence="7" id="KW-0677">Repeat</keyword>
<feature type="domain" description="PKS/mFAS DH" evidence="13">
    <location>
        <begin position="2550"/>
        <end position="2832"/>
    </location>
</feature>
<feature type="domain" description="PKS/mFAS DH" evidence="13">
    <location>
        <begin position="646"/>
        <end position="923"/>
    </location>
</feature>
<dbReference type="InterPro" id="IPR049490">
    <property type="entry name" value="C883_1060-like_KR_N"/>
</dbReference>
<dbReference type="PROSITE" id="PS50075">
    <property type="entry name" value="CARRIER"/>
    <property type="match status" value="5"/>
</dbReference>
<dbReference type="PANTHER" id="PTHR43775:SF37">
    <property type="entry name" value="SI:DKEY-61P9.11"/>
    <property type="match status" value="1"/>
</dbReference>
<feature type="active site" description="Proton acceptor; for dehydratase activity" evidence="9">
    <location>
        <position position="2579"/>
    </location>
</feature>
<feature type="region of interest" description="Disordered" evidence="10">
    <location>
        <begin position="7323"/>
        <end position="7387"/>
    </location>
</feature>
<feature type="domain" description="Ketosynthase family 3 (KS3)" evidence="12">
    <location>
        <begin position="5692"/>
        <end position="6118"/>
    </location>
</feature>
<feature type="domain" description="Ketosynthase family 3 (KS3)" evidence="12">
    <location>
        <begin position="1937"/>
        <end position="2373"/>
    </location>
</feature>
<feature type="compositionally biased region" description="Pro residues" evidence="10">
    <location>
        <begin position="7327"/>
        <end position="7338"/>
    </location>
</feature>
<keyword evidence="4" id="KW-0963">Cytoplasm</keyword>
<dbReference type="Pfam" id="PF00550">
    <property type="entry name" value="PP-binding"/>
    <property type="match status" value="5"/>
</dbReference>
<dbReference type="InterPro" id="IPR036736">
    <property type="entry name" value="ACP-like_sf"/>
</dbReference>
<feature type="region of interest" description="N-terminal hotdog fold" evidence="9">
    <location>
        <begin position="2550"/>
        <end position="2667"/>
    </location>
</feature>
<dbReference type="InterPro" id="IPR054514">
    <property type="entry name" value="RhiE-like_linker"/>
</dbReference>
<evidence type="ECO:0000259" key="11">
    <source>
        <dbReference type="PROSITE" id="PS50075"/>
    </source>
</evidence>
<dbReference type="InterPro" id="IPR057326">
    <property type="entry name" value="KR_dom"/>
</dbReference>
<name>A0ABW8VAD8_9PROT</name>
<sequence length="7387" mass="771656">MSPYDQSSSHVLPDDPSDGNGDGDARRDMLAGLLEELSDAAGRDVAIVGIAGRYPGAPTLERFWERLRRGDNCVTEIPRDRWDWRRDFSADRLGEGGSYSRWGGFLDGVDRFDPLLFGLSPREAEVMDPQERQFLETVWMVLENAGYTRAALSGADSRVGVFAGVMNGHYGALGLEAQFRGAGGAGFSDHHAVANRVSYCFDFRGPSIAVDTACSSSLTAIHLACQSLRAGECDAAIAGGVNLILHPSHYRRLCRLRMLTADDRCKAFSADADGFVDGEGVGAVLLKPLPQAIADGDRIHGVILGTAINAGGKTGGYTVPNPAAQAGLITAALDDAGIDPRSIGYVEAHGTGTALGDPIEIAALTRAWRGFTGDTGFCAIGSVKSNIGHLESAAGIAGLTKVLLQMRHGELVPTLHADTLNPKMDIARSPFVVQRHLASWPLPQPPEGGDAGVDRRRAAVSSFGAGGANAHLVVEEFPGWDGEGAVPGAAALAGTLGIVVLSAATEDALSQHARRLRDHLADPDAAAAALDPGLRLASLAWTLQVGREPLEHRVAFVADSLEEAVAALERVAAGDAAGDAVAGRGDGERWELARRWAGGAEVDWRALVAPSDRPPLIDLPHYPFARERHWLPADPLEADWTPAAGAPGLRLDARSLDGPELVFRLRLDPAEPWLGDHQVGGRVALPGVATLELAVAAMDAAFGLHPPFRVSNLAWLRLLTLSGPDDLFIGLSRAGEEAGVRLRLFTRRGEETVDHAEAWVTAGPAVGPAVGDESAQDPDALRGRAGTPLEGEALYERFERAGIAYGPYYRALRRLWVGEGETLAELEQPDLGGRGDRLGVLDGALQAIAGLLAADPDRSGAPPLLPFAVASVDILGAPPSRAFAHVRRTGADRYTVAVLDEAGRVSLRLQGVALREGHDPLDGLFFQPCWSEHQPRAAGERRKAVLLVAPADGRGLDGALAEALERRLAGRRVLRVALPVAPDAAEALGGALVGAGEIGEILFVTASDSAAGLADGQERGVLSLFRLFKALGRLGYDDRRLGVTVITQGAHAPGWAPPVHPDGASARGLALSVARERPAWTVACLDAAPGDPEAAAAILAIAPDSGDDLILRQGLWYRRWLVPAALPPAPGAKGPFRTGGVYLIVGGAGGLGFALSRHLAAVHGARLAWIGRRPLDGAIRERLDAIAGAGGSAVYLSADVTDPAAMAAAVRETRRRFGAIHGAVHSALVLDDRALDRLDEAALTAVMAAKVAGTAVFCDALRGEPLDFMAFFSSAQSFVCARGQSNYAAGSVFADTHARAFAAAAPFPVTVVNWGYWGETGIVAGEDYRRRLADLGVGSISAAEGMAAVERALALGVAQVAAVRLSARGTSDMGIDSAQRATLRPASLPPGPARSALAVTPVPMSRAAAAACSTAIRAVEELTGWTLLRAMRDAGLFRRPGDAATRASLAQRLGVVPRFERLFDALLDALRRAGFVTVAGEGAEAVYAGAPGLDEPGLADRLAGLDARRDAAAIRHPEVAVHLSLLRDCARILTAVLAGRADPMGVLFPDGSIDAVAGIYQGNAVADHMNGVTAAVIAAFVRAHLDAGFAGRLRILEVGAGTGGTSAAVLAALSGLTDRISYCYTDISPAFLNHARARFAGYGEALEFRTFDLEQEPEAQGFDADSFDLIVGTNVVHATRRISATLRRLKRLLRRNGLLVLNEAVERRDFATVTFGQTTGWWLFEDAGCRLPGSPLLPEGAWRSQLDHAGFAEVTVLGAPDAAIAGDAATDPGSRVLAGWSDGVVLAPSSAEAGNGAGALAAARPEERRADPAPASAPAPAPVSGGLEDAARDHVRAHLAAVLKIAPGRIRDDQTFDRYGVDSLVVMDVGKRLEQDFGRLPSSLLFETNTVAALAARLLNDHPARFAALLAPSLSVPAPQPAAAEPPASLAAAAARDEAIAVIGMAGRFPGAATPDALWANLAQGRSSIREVPPERWRWPDHFDPDATEPGKSYTRWGGFLDDADRFDARFFGISPREAARMDPQERLFLETVWSLLEDAGCTSVALDAVERRAGVFVGVMNTHYGLLGAEAFVHRPAAAGGAADALSAHWSVANRVSYTLDLQGPSMAVDTACSSSLTAVHLACESLRRGECAVAVAGGVNLILHPLHYIRMSAMNMLSRGDRCHSFGAAADGFVDGEGVGAVLLKPLSRALADGDRIDAVILGSAVNAGGRTSGFTVPSPNAQARLVADALEHAGVDPATVGYLEAHGTGTVLGDPIEVAALTRAFARGGDRSAPCALGSLKSNIGHLESAAGVAGLIKVVLMMRHGLLVPTLNAEPVNPRIDFAGSPFALQTRLEPWRRPDAGDGAAAPRRAGISSFGAGGANAHLVVEEPPEAAASPALAAGPHLIPLSAPSADRIPAMAAALAARLRETPVPDLANVAFTLQCGRNALDSRLVVLADSLDGLCRKLEEIAAGRPVADLVTGDAGAAEPPRGEDARRLQARIDAALASGDLAVLARAWADGAAVDWRRLPANRGRRPLSLPGQRFAGERHWIRLPRPAEAGLAALHPLVHRNMSGFGGLSFAATLAAGTPLLRDHRIHGTVVLPGAACLEMIRAACALAGRRARHIRSVVWPEPLVLETAGRAVALSLTRTGAGTATLAELASHDAAGRRRVHGRAELPDAAEAPGSTPLAVAAVAAACPTVLTAEDFYDRLDRQGLTCGPSYRTVESVHLGEGELLARLRLAEDGPPADLPAGGEGVELHPALLDGALQCVVPLITADAGGLPVPAGIGSLVWSGPLPARALVHVRRRAASGAGVWSFDLTLADADGRPVAAIDGFELRAAAGAGAADAEAVAAPDSTLFFTPVWRPAAPAPAAGAPPDGLLVLVPSAAAAGRLLAAAVDLSDPAAVAAALAGLREGGTGPRTILILDDAPELLPDHRACRRHIDGVLKPLAALCRDLMQGGGAGPVRLVFAFPTVAEDGLPPLPSAFAAFGKCLAAEDDRFSVRTVAVAGPSPDLFGVALAEAAAAGGGSDLVLRRDGGRWLRGWSEGEPGAAAVPLKRGGVYVVTGGLGGAGRVLVGHLARDWSATVVVAGRSLLDAERRAVLDGLAGGSGTVVYHQADVADPAQAEALCARTRREFGRIDGVVHAAGVTRDGLLLRKPDAAIDEVLAPKLLGAVNLDAATRGDALEFFALFGSFVVVAGNAGQSDYAYANSALDHFAAARDLSRRRGERSGVSVSFGWPEWEEGGMTPSPALRDRLARTIGLRPIGGEAAMAAFARGLADGHPQLVVAAGDAGRIRAAWRQREEEPGGAGSVPPPRPVAPAAAAMAAAMARDPARSEFARSEMVQPDPTGAARRAALAEALLTERLSAELDLPVERNEPLDRLGLDSVMIMNVTRTLERSLGPLPKTMFFEHQTIAQISAWLAEHCAGALDEAAAPPLPDPVPAEVAAPAATSAGTGVGGAAATTDIAVIGISGRYPQAPDLDRFWANLRDGVDSIVEIPADRWNHAPLSTSGRHELGKSYARWGGFLDGIDRFDAEFFNIGAREAEVLDPQERLFMETAWHAVENAGYAPGSLAGRRIGVYVGVMYGQYQLMTGGRPGPDGSTPGSSYASIANRVSYLLDVRGPSLAVDTMCSSSLTALHLAVGALRRGETEMALVGGVNLSPHPHKFLLLSQGQFASSDGRCRSFGEGGDGYVPGEGVGAVLLKPLARAVADGDTVHAVIKACTINHGGRTTGYTVPTPRAQAEVIRAALDEAGWSPDTLDVVEAHGTGTALGDPIEIAGLRMAFAGAEAPPAGWSVGSLKSNIGHLESAAGIAGLTKLILQLRHRTLVPSLHAERLNPNVDWTDGRFRVQRSLAPWAPPQGPGGPRPRRAGLSSFGAGGSNAHVLVEEHVDPRPRRNAAGEGGGSELILLSARSPDRLRAAARALLDTVTDRPPGTLADVAHTLRVGRDSLPERLAIVADGFETLAERLRGWLDGAGPVPGVHAGRRGRDAAPATGRSPDELAAAWVAGGALPAADTAGLRRVPLPGTPFQRRRYWIGPALDADAAGPAGTAAAAPAPAPAPTPATVTFEPVWRAEPAGDAATPDGGLLLIDGTGAFADVARVWPGGPEAVTRVEHPAALDPAGALPRRILFAVPDAPSPETAADLEGDLRHGFRAVLSLVQALLRQPSGGAIEFVYLYREATGAASRPAHAAMAAFLRTVQREEPRFRGKVVVLGADAGADAGAPVESLVREFGSGGWGGTVRLDGSRRRVAGYRPFAVAGGDSLPIRRGAVCLVTGGARGLGRIVAGMLARRLAARLVLTGRSEPDADAQAAFQRWREAGAEVVYVRGDMGDPADVARAVAEARARFGGLNAVIHSAGLTRDGLVLGKAAADIDAVFGPKLNGTLLLDAATRDDDLDAFVTFSSVAAVFGNAGQSDYSFANGFMDHAMEVRESLRHGGRRRGLSLSIGWPLWREGGMRVDEALQTRALNRLGLDPLETADGLAALEGALRSGRSRVVVLRGDPGRCRALFEEGAAPDALPAAAPVPRGDAEAAALALLSDLMVRVARVEPDALDPDTPFGDYGFDSIVISHLTAELEDRLGPLSKTLFLQHPTLREVAHHLGERHAAALLGSAGVEPDGPPAAVPAPAPAQARPAAMGGPIAASPIAIVGLDGRFPGAATPDELWDVLAEGRTVTGPVPPDRWTVPDDVYCATGGFLDGVDRFDTVFFGITALEAKWTSPEERLMLETVWRAFENGGIRPGRLRGRPVGVFMGMTTNTYPLLGGSDPSLDGAHFRLANRVSQIFDFAGPSVTLDTACSSSLVALHTACQSLRSGDCEVAVVGGVNLYLHPSKYRNLCRGRLLATQGGGGLYAEGGDGFVPGEAVGAVVLKPLEAARADGDIIHGVIVGSAAAHKGKGSGALLPSPAAHAALIGRALAQAGLQAADIGCVEVQAGGASLPDQAEWEAIRTVFAGSSGRHAVSSVKPNTGHAEAASGMVQLTKLLLEMRHGRFVPVMAAERIDPSIDLAASPFFLPGRLTPWTVRDGERRRAGINSFGSGGMEAHVIVEEADPADRRASGGDAGPELVVVSAKTEAALARRLSQLRSVAAAPPDGMALSDLAHTLRVGREAFSWRFACVVPDVPALLRVLDAALAGEEPAGRWVRGRARSVAGGHGADVQAVAAHWVAGGAVDWESPALRGTGRRIVLPAYPFEPRRCWITDGEGGAEGAAEGTAERNVENNVMTEAKPAAAAGTAAATTAATAASGGVVSGYYGRLVDTFAPGDGGADEFLTMVPLPRPEPGFSWLLTFAEPERNAAYKAMAQRRQEEMRAVLFDGVPFASVRRVLDIGCGLGSDLIRLARRHPHVAGDGFNITPEQVALCRRRVQANGVDGRVRIHHADSTRDPFPGTYDLVIAVEVLTHIRDKAAVFANVAGHLADGGQFVIADVVANTVAPVDLPGIGQFTSTQRQFAGLLAEQGLRLSRAVDVSAQIANFLDDPDFEANLARLHAAFPALREGEAIHRGWHNFGRALRLGLFRYLLLTAVRAPSGRSAGDLATDNLNAMEGSVPYEDVPVPAPAAPAASAGAATPPVDPEASPQAVLAALTGIACGLLEMRPDEIDPDARFADFGVDSLQGLRILDAVNRRFGLELGVRSLYDHSSLSDLARFIAVQHPEAVPGPAVAAEPPAAPAPAAPVTPVLAAPVPATPVPAVAAPTDGQRSSAIAVIGMAGRFPGADDVESFWENLRDGVDAVSEIPPDRWSLDGFYDPEPGQPDRSYCKWGGFLRGVDRFDPAFFRIAPVEAAVMDPQHRLFLESCWNALEDAGYAGKALDGQRCGVTVGALASGYQDILRSRAGQRFDARVMLGNAGSILASRIAYFLNLKGAALAIDTSCSSSLVALHLACRSLLDGDADLMLAGGITLYLTEAPYLMMSHAGMLSPTGRCRSFDADADGIVPGEAVGVLVLKRLDRALADGDHIHGVIRGTAVNQDGRTNGITAPSAESQAALMLELYRREGIDPDAISYVETHGTGTPLGDPVEIAGLGEAFRAFTARRGYCAIGSVKTNLGHSSAAAGVVGVIKTLLALKHRQIPPSLHFGTGNRHIDFAGSPFFVNTRLRPWDSPPDRPRLAAVSSFGFSGTNAHAVIEEFVDPRPAAGSTGPGAAPQVVLLSARSPEQLEAAAEQLADALERRRREGALPAIGDIAFTCAAGRALFAERLAVLAGDTGALIDALRAAVRGEHRPETIFRGRAAPGTGRIPADSPPAEAARLWVSGAESAGWPWGTGRRVPLPTYPFARQRCWVGDAVAAPVPADRASPSSAAPALPAAAEPVDHRTRDLDGFFHVPAWVPDPAAALAPSAAPSDGPSAGPGLTLVVCPMNMPELVDIVRSWYPRDVLVAAFPGGRTGRRDARTYGLGAADAAAWSEVIGRIAADEGALPRRVCFLAGLVSGTPGLEPPALERATETGVASLFHLIKALIAKGALAGGGPALAELRIATNGVHRVLPDDRIAPHFAGLHGFAKCLAKEHPGLSVSCIDAGADGTWADRLAPLPAEPRIVLGEDIAFRAGRRYRRTLRAARLDATETSGFVEGGVYLVVGGAGGIGLPFVRHLCTRYRARVAVVGRSEPDDARRRAFADMEAAGGQLLYIRADATDPAAMARAVARTRERFGRIDGAVHSALVVSREPVAAMDERSFRAVLDSKAAVAVALWEALRDDPPGLLMIFSSGQSFAGLEGRAHYAAGCTFKDAYAHALRQRAGVPVRIVNWGFWDVNDVAEDSRRRMARQGIAFMTPEDGVATIERIAAHRAEQVMCVQLDDAGMRTLGIDTERRVVPLPETRPSCIAEAAAGGGGVAPEVVRRTQRQSDALEELTRLLVLDAFRTMGLFTRPGDSHELAGLGARLGVLPKFGRLLDGLLGMLRRCGFVTVAGGRATAAATVGEPATAEALARLHAPDDRLAERFPDYESQARLALICGRNLADILCGRVQAAEIMFPSSGPSLMQGVYRGNAVSDYFNSLTREVVASQVRALLPRLAPGEKIRILEVGAGTGSTSAHVLAGLKPWADRVVYTYTDLSKAFLLFGRKEFGADYPFVEYSLLDIEKPVAGQGLAVGGYDIVLAANVLHATRDIRRTLRQAKSLLSTRGWLVLYEMVRNQDVMLLTFGLLDGWWLYEDEQERLELSPLLGLAEWRRILHEEGFGATRPFGTGIAADGQPYGMVLVAESDGFVTVPSATTATTAAVAPAAAVAAPVPALSPVAVAPAFRPVSGPAPVASPAAADPDLRRRALACIRSVLQFQETDFNEDLPFLEMGVDSILSVDLVNALNDGLGIQLRATDLFNFATPRLLCDHIAGLPAGRPEPAAAPSPDHPAPAGPEAASLAPFPGESQAMPEAAADDQDLLLLLEDLGQGTAPDGRREPAIA</sequence>
<dbReference type="PROSITE" id="PS00606">
    <property type="entry name" value="KS3_1"/>
    <property type="match status" value="3"/>
</dbReference>
<feature type="region of interest" description="C-terminal hotdog fold" evidence="9">
    <location>
        <begin position="2684"/>
        <end position="2832"/>
    </location>
</feature>
<dbReference type="Pfam" id="PF08659">
    <property type="entry name" value="KR"/>
    <property type="match status" value="4"/>
</dbReference>
<dbReference type="InterPro" id="IPR006162">
    <property type="entry name" value="Ppantetheine_attach_site"/>
</dbReference>
<dbReference type="InterPro" id="IPR049551">
    <property type="entry name" value="PKS_DH_C"/>
</dbReference>
<dbReference type="Pfam" id="PF13649">
    <property type="entry name" value="Methyltransf_25"/>
    <property type="match status" value="1"/>
</dbReference>
<evidence type="ECO:0000259" key="12">
    <source>
        <dbReference type="PROSITE" id="PS52004"/>
    </source>
</evidence>
<evidence type="ECO:0000256" key="9">
    <source>
        <dbReference type="PROSITE-ProRule" id="PRU01363"/>
    </source>
</evidence>
<dbReference type="SMART" id="SM00825">
    <property type="entry name" value="PKS_KS"/>
    <property type="match status" value="5"/>
</dbReference>
<dbReference type="RefSeq" id="WP_407824374.1">
    <property type="nucleotide sequence ID" value="NZ_JBJLSN010000017.1"/>
</dbReference>
<feature type="region of interest" description="C-terminal hotdog fold" evidence="9">
    <location>
        <begin position="786"/>
        <end position="923"/>
    </location>
</feature>
<dbReference type="Pfam" id="PF21394">
    <property type="entry name" value="Beta-ketacyl_N"/>
    <property type="match status" value="1"/>
</dbReference>
<feature type="domain" description="Carrier" evidence="11">
    <location>
        <begin position="5567"/>
        <end position="5644"/>
    </location>
</feature>
<evidence type="ECO:0000256" key="2">
    <source>
        <dbReference type="ARBA" id="ARBA00004792"/>
    </source>
</evidence>
<dbReference type="PROSITE" id="PS00012">
    <property type="entry name" value="PHOSPHOPANTETHEINE"/>
    <property type="match status" value="4"/>
</dbReference>
<dbReference type="PROSITE" id="PS52004">
    <property type="entry name" value="KS3_2"/>
    <property type="match status" value="5"/>
</dbReference>
<dbReference type="Pfam" id="PF21089">
    <property type="entry name" value="PKS_DH_N"/>
    <property type="match status" value="2"/>
</dbReference>
<dbReference type="InterPro" id="IPR020806">
    <property type="entry name" value="PKS_PP-bd"/>
</dbReference>
<dbReference type="InterPro" id="IPR016039">
    <property type="entry name" value="Thiolase-like"/>
</dbReference>
<dbReference type="InterPro" id="IPR029063">
    <property type="entry name" value="SAM-dependent_MTases_sf"/>
</dbReference>
<proteinExistence type="predicted"/>
<dbReference type="Pfam" id="PF22336">
    <property type="entry name" value="RhiE-like_linker"/>
    <property type="match status" value="3"/>
</dbReference>
<feature type="compositionally biased region" description="Polar residues" evidence="10">
    <location>
        <begin position="1"/>
        <end position="10"/>
    </location>
</feature>
<dbReference type="InterPro" id="IPR013217">
    <property type="entry name" value="Methyltransf_12"/>
</dbReference>
<evidence type="ECO:0000259" key="13">
    <source>
        <dbReference type="PROSITE" id="PS52019"/>
    </source>
</evidence>
<dbReference type="InterPro" id="IPR036291">
    <property type="entry name" value="NAD(P)-bd_dom_sf"/>
</dbReference>
<feature type="domain" description="Carrier" evidence="11">
    <location>
        <begin position="3340"/>
        <end position="3414"/>
    </location>
</feature>
<feature type="domain" description="Carrier" evidence="11">
    <location>
        <begin position="1829"/>
        <end position="1902"/>
    </location>
</feature>
<dbReference type="SUPFAM" id="SSF51735">
    <property type="entry name" value="NAD(P)-binding Rossmann-fold domains"/>
    <property type="match status" value="8"/>
</dbReference>
<dbReference type="SUPFAM" id="SSF53335">
    <property type="entry name" value="S-adenosyl-L-methionine-dependent methyltransferases"/>
    <property type="match status" value="3"/>
</dbReference>
<dbReference type="Pfam" id="PF22621">
    <property type="entry name" value="CurL-like_PKS_C"/>
    <property type="match status" value="1"/>
</dbReference>
<feature type="active site" description="Proton acceptor; for dehydratase activity" evidence="9">
    <location>
        <position position="677"/>
    </location>
</feature>
<dbReference type="InterPro" id="IPR050091">
    <property type="entry name" value="PKS_NRPS_Biosynth_Enz"/>
</dbReference>
<feature type="active site" description="Proton donor; for dehydratase activity" evidence="9">
    <location>
        <position position="842"/>
    </location>
</feature>
<keyword evidence="3" id="KW-0596">Phosphopantetheine</keyword>
<dbReference type="Pfam" id="PF14765">
    <property type="entry name" value="PS-DH"/>
    <property type="match status" value="2"/>
</dbReference>
<feature type="compositionally biased region" description="Low complexity" evidence="10">
    <location>
        <begin position="4037"/>
        <end position="4047"/>
    </location>
</feature>
<evidence type="ECO:0000256" key="10">
    <source>
        <dbReference type="SAM" id="MobiDB-lite"/>
    </source>
</evidence>
<feature type="compositionally biased region" description="Pro residues" evidence="10">
    <location>
        <begin position="4611"/>
        <end position="4621"/>
    </location>
</feature>
<dbReference type="Gene3D" id="1.10.1240.100">
    <property type="match status" value="5"/>
</dbReference>
<dbReference type="InterPro" id="IPR013968">
    <property type="entry name" value="PKS_KR"/>
</dbReference>
<dbReference type="CDD" id="cd08953">
    <property type="entry name" value="KR_2_SDR_x"/>
    <property type="match status" value="4"/>
</dbReference>
<feature type="domain" description="Ketosynthase family 3 (KS3)" evidence="12">
    <location>
        <begin position="42"/>
        <end position="476"/>
    </location>
</feature>
<reference evidence="14 15" key="1">
    <citation type="submission" date="2024-11" db="EMBL/GenBank/DDBJ databases">
        <title>Draft genome sequences of two bacteria associated to sugarcane roots in Colombia.</title>
        <authorList>
            <person name="Pardo-Diaz S."/>
            <person name="Masmela-Mendoza J."/>
            <person name="Delgadillo-Duran P."/>
            <person name="Bautista E.J."/>
            <person name="Rojas-Tapias D.F."/>
        </authorList>
    </citation>
    <scope>NUCLEOTIDE SEQUENCE [LARGE SCALE GENOMIC DNA]</scope>
    <source>
        <strain evidence="14 15">Ap18</strain>
    </source>
</reference>
<feature type="compositionally biased region" description="Low complexity" evidence="10">
    <location>
        <begin position="7365"/>
        <end position="7375"/>
    </location>
</feature>
<feature type="domain" description="Ketosynthase family 3 (KS3)" evidence="12">
    <location>
        <begin position="4636"/>
        <end position="5041"/>
    </location>
</feature>
<organism evidence="14 15">
    <name type="scientific">Azospirillum argentinense</name>
    <dbReference type="NCBI Taxonomy" id="2970906"/>
    <lineage>
        <taxon>Bacteria</taxon>
        <taxon>Pseudomonadati</taxon>
        <taxon>Pseudomonadota</taxon>
        <taxon>Alphaproteobacteria</taxon>
        <taxon>Rhodospirillales</taxon>
        <taxon>Azospirillaceae</taxon>
        <taxon>Azospirillum</taxon>
    </lineage>
</organism>
<dbReference type="Pfam" id="PF02801">
    <property type="entry name" value="Ketoacyl-synt_C"/>
    <property type="match status" value="5"/>
</dbReference>
<evidence type="ECO:0000256" key="1">
    <source>
        <dbReference type="ARBA" id="ARBA00004496"/>
    </source>
</evidence>
<accession>A0ABW8VAD8</accession>
<dbReference type="Gene3D" id="3.40.50.150">
    <property type="entry name" value="Vaccinia Virus protein VP39"/>
    <property type="match status" value="3"/>
</dbReference>
<evidence type="ECO:0000256" key="5">
    <source>
        <dbReference type="ARBA" id="ARBA00022553"/>
    </source>
</evidence>
<evidence type="ECO:0000256" key="8">
    <source>
        <dbReference type="ARBA" id="ARBA00023268"/>
    </source>
</evidence>
<dbReference type="InterPro" id="IPR020841">
    <property type="entry name" value="PKS_Beta-ketoAc_synthase_dom"/>
</dbReference>
<protein>
    <submittedName>
        <fullName evidence="14">SDR family NAD(P)-dependent oxidoreductase</fullName>
    </submittedName>
</protein>
<feature type="region of interest" description="Disordered" evidence="10">
    <location>
        <begin position="1795"/>
        <end position="1823"/>
    </location>
</feature>
<dbReference type="InterPro" id="IPR014030">
    <property type="entry name" value="Ketoacyl_synth_N"/>
</dbReference>
<evidence type="ECO:0000313" key="15">
    <source>
        <dbReference type="Proteomes" id="UP001628281"/>
    </source>
</evidence>
<evidence type="ECO:0000256" key="3">
    <source>
        <dbReference type="ARBA" id="ARBA00022450"/>
    </source>
</evidence>
<feature type="domain" description="Ketosynthase family 3 (KS3)" evidence="12">
    <location>
        <begin position="3452"/>
        <end position="3879"/>
    </location>
</feature>
<keyword evidence="6" id="KW-0808">Transferase</keyword>
<dbReference type="PROSITE" id="PS52019">
    <property type="entry name" value="PKS_MFAS_DH"/>
    <property type="match status" value="2"/>
</dbReference>
<dbReference type="Gene3D" id="3.40.47.10">
    <property type="match status" value="5"/>
</dbReference>
<dbReference type="Pfam" id="PF08242">
    <property type="entry name" value="Methyltransf_12"/>
    <property type="match status" value="2"/>
</dbReference>
<dbReference type="InterPro" id="IPR032821">
    <property type="entry name" value="PKS_assoc"/>
</dbReference>
<feature type="domain" description="Carrier" evidence="11">
    <location>
        <begin position="4525"/>
        <end position="4598"/>
    </location>
</feature>
<dbReference type="Pfam" id="PF00109">
    <property type="entry name" value="ketoacyl-synt"/>
    <property type="match status" value="5"/>
</dbReference>
<dbReference type="InterPro" id="IPR009081">
    <property type="entry name" value="PP-bd_ACP"/>
</dbReference>
<dbReference type="Gene3D" id="3.40.50.720">
    <property type="entry name" value="NAD(P)-binding Rossmann-like Domain"/>
    <property type="match status" value="4"/>
</dbReference>
<dbReference type="Gene3D" id="1.10.1200.10">
    <property type="entry name" value="ACP-like"/>
    <property type="match status" value="5"/>
</dbReference>
<evidence type="ECO:0000256" key="7">
    <source>
        <dbReference type="ARBA" id="ARBA00022737"/>
    </source>
</evidence>
<feature type="region of interest" description="Disordered" evidence="10">
    <location>
        <begin position="4037"/>
        <end position="4056"/>
    </location>
</feature>
<feature type="region of interest" description="Disordered" evidence="10">
    <location>
        <begin position="3288"/>
        <end position="3312"/>
    </location>
</feature>
<keyword evidence="8" id="KW-0511">Multifunctional enzyme</keyword>
<dbReference type="Gene3D" id="3.10.129.110">
    <property type="entry name" value="Polyketide synthase dehydratase"/>
    <property type="match status" value="2"/>
</dbReference>
<evidence type="ECO:0000256" key="6">
    <source>
        <dbReference type="ARBA" id="ARBA00022679"/>
    </source>
</evidence>
<dbReference type="SMART" id="SM00823">
    <property type="entry name" value="PKS_PP"/>
    <property type="match status" value="5"/>
</dbReference>
<dbReference type="CDD" id="cd00833">
    <property type="entry name" value="PKS"/>
    <property type="match status" value="5"/>
</dbReference>
<feature type="domain" description="Carrier" evidence="11">
    <location>
        <begin position="7243"/>
        <end position="7320"/>
    </location>
</feature>
<dbReference type="SMART" id="SM01294">
    <property type="entry name" value="PKS_PP_betabranch"/>
    <property type="match status" value="2"/>
</dbReference>
<dbReference type="InterPro" id="IPR014031">
    <property type="entry name" value="Ketoacyl_synth_C"/>
</dbReference>
<feature type="region of interest" description="Disordered" evidence="10">
    <location>
        <begin position="4605"/>
        <end position="4629"/>
    </location>
</feature>
<comment type="subcellular location">
    <subcellularLocation>
        <location evidence="1">Cytoplasm</location>
    </subcellularLocation>
</comment>